<feature type="transmembrane region" description="Helical" evidence="2">
    <location>
        <begin position="557"/>
        <end position="575"/>
    </location>
</feature>
<keyword evidence="2" id="KW-0812">Transmembrane</keyword>
<evidence type="ECO:0000256" key="2">
    <source>
        <dbReference type="SAM" id="Phobius"/>
    </source>
</evidence>
<gene>
    <name evidence="4" type="primary">LOC111288169</name>
</gene>
<dbReference type="GeneID" id="111288169"/>
<dbReference type="PANTHER" id="PTHR31170">
    <property type="entry name" value="BNAC04G53230D PROTEIN"/>
    <property type="match status" value="1"/>
</dbReference>
<dbReference type="InterPro" id="IPR008480">
    <property type="entry name" value="DUF761_pln"/>
</dbReference>
<keyword evidence="2" id="KW-0472">Membrane</keyword>
<feature type="transmembrane region" description="Helical" evidence="2">
    <location>
        <begin position="489"/>
        <end position="511"/>
    </location>
</feature>
<name>A0A6P5Y2J7_DURZI</name>
<organism evidence="3 4">
    <name type="scientific">Durio zibethinus</name>
    <name type="common">Durian</name>
    <dbReference type="NCBI Taxonomy" id="66656"/>
    <lineage>
        <taxon>Eukaryota</taxon>
        <taxon>Viridiplantae</taxon>
        <taxon>Streptophyta</taxon>
        <taxon>Embryophyta</taxon>
        <taxon>Tracheophyta</taxon>
        <taxon>Spermatophyta</taxon>
        <taxon>Magnoliopsida</taxon>
        <taxon>eudicotyledons</taxon>
        <taxon>Gunneridae</taxon>
        <taxon>Pentapetalae</taxon>
        <taxon>rosids</taxon>
        <taxon>malvids</taxon>
        <taxon>Malvales</taxon>
        <taxon>Malvaceae</taxon>
        <taxon>Helicteroideae</taxon>
        <taxon>Durio</taxon>
    </lineage>
</organism>
<evidence type="ECO:0000313" key="4">
    <source>
        <dbReference type="RefSeq" id="XP_022734674.1"/>
    </source>
</evidence>
<proteinExistence type="predicted"/>
<dbReference type="Proteomes" id="UP000515121">
    <property type="component" value="Unplaced"/>
</dbReference>
<dbReference type="RefSeq" id="XP_022734674.1">
    <property type="nucleotide sequence ID" value="XM_022878939.1"/>
</dbReference>
<dbReference type="AlphaFoldDB" id="A0A6P5Y2J7"/>
<dbReference type="Pfam" id="PF05553">
    <property type="entry name" value="DUF761"/>
    <property type="match status" value="1"/>
</dbReference>
<dbReference type="InterPro" id="IPR004158">
    <property type="entry name" value="DUF247_pln"/>
</dbReference>
<keyword evidence="3" id="KW-1185">Reference proteome</keyword>
<evidence type="ECO:0000313" key="3">
    <source>
        <dbReference type="Proteomes" id="UP000515121"/>
    </source>
</evidence>
<sequence>MRKRSKSRTQVAKSDDEGSGEVEARADNPKLKSGELDLSEASENIDADDFIAKFKKQLRLQRLEAIPRNKPKHESAEGDLSEEGVDRGVQICSGIIPSKSEASVKIGEEKVYHHGDKSCSSSSDPSIFRTPFPGLEFQEPQLASIGPYNKSKNLPLENYKYSFLDKFMSRTRNQGKDLCFFVRHMMTLEWRARRCYAEDMPMSSPEFVEMLLVDGCFIIEVLRHFGRSEESDHGVFPIEPWRIPILVQDLLMLENQIPFFVLGELFDLSESEGTATVSLPTMALKFFDLAFPRSMDFSYKTNHLEADHLLELFLQSIRPSISKRVQLEQQCYPPPPVHLIKSVMALRTSGIELRTRRADRFTDVNFKNGALTIPPVTINDLFITILNNCVAFEQRSKRNSKDLTAYVSFMCSLIRQPKDVELLCSNGIISRFSHNDKKVADSFHSLWLNVCDVDTQDSYLSKTLMETERYYTSEVNGRTRCLWRHFLRYWRIILFCITNFMFGFNLLRSVIKLRTHFVKVVKFLGDNICVLSQGLICFFFDPVFLKFRLRPNTESGLSKVFVFFFLNLITLMILVSSKPTSNFDKLDIEVECSPNKSEQSTSDGSGESCSYEMAAVDKKVIKIDHKGKAINKNEENYYCVLYMKKYSGYFTELTCWMLSCNLTLRAI</sequence>
<dbReference type="KEGG" id="dzi:111288169"/>
<dbReference type="PANTHER" id="PTHR31170:SF25">
    <property type="entry name" value="BNAA09G04570D PROTEIN"/>
    <property type="match status" value="1"/>
</dbReference>
<dbReference type="Pfam" id="PF03140">
    <property type="entry name" value="DUF247"/>
    <property type="match status" value="1"/>
</dbReference>
<keyword evidence="2" id="KW-1133">Transmembrane helix</keyword>
<accession>A0A6P5Y2J7</accession>
<feature type="region of interest" description="Disordered" evidence="1">
    <location>
        <begin position="1"/>
        <end position="39"/>
    </location>
</feature>
<reference evidence="4" key="1">
    <citation type="submission" date="2025-08" db="UniProtKB">
        <authorList>
            <consortium name="RefSeq"/>
        </authorList>
    </citation>
    <scope>IDENTIFICATION</scope>
    <source>
        <tissue evidence="4">Fruit stalk</tissue>
    </source>
</reference>
<dbReference type="OrthoDB" id="967338at2759"/>
<evidence type="ECO:0000256" key="1">
    <source>
        <dbReference type="SAM" id="MobiDB-lite"/>
    </source>
</evidence>
<protein>
    <submittedName>
        <fullName evidence="4">UPF0481 protein At3g47200-like</fullName>
    </submittedName>
</protein>
<feature type="compositionally biased region" description="Basic and acidic residues" evidence="1">
    <location>
        <begin position="22"/>
        <end position="35"/>
    </location>
</feature>
<feature type="transmembrane region" description="Helical" evidence="2">
    <location>
        <begin position="523"/>
        <end position="545"/>
    </location>
</feature>